<dbReference type="PANTHER" id="PTHR33121">
    <property type="entry name" value="CYCLIC DI-GMP PHOSPHODIESTERASE PDEF"/>
    <property type="match status" value="1"/>
</dbReference>
<feature type="domain" description="EAL" evidence="1">
    <location>
        <begin position="1"/>
        <end position="237"/>
    </location>
</feature>
<comment type="caution">
    <text evidence="2">The sequence shown here is derived from an EMBL/GenBank/DDBJ whole genome shotgun (WGS) entry which is preliminary data.</text>
</comment>
<dbReference type="Proteomes" id="UP001596494">
    <property type="component" value="Unassembled WGS sequence"/>
</dbReference>
<dbReference type="PROSITE" id="PS50883">
    <property type="entry name" value="EAL"/>
    <property type="match status" value="1"/>
</dbReference>
<evidence type="ECO:0000259" key="1">
    <source>
        <dbReference type="PROSITE" id="PS50883"/>
    </source>
</evidence>
<proteinExistence type="predicted"/>
<evidence type="ECO:0000313" key="3">
    <source>
        <dbReference type="Proteomes" id="UP001596494"/>
    </source>
</evidence>
<name>A0ABW2K550_9BACI</name>
<protein>
    <submittedName>
        <fullName evidence="2">EAL domain-containing protein</fullName>
    </submittedName>
</protein>
<dbReference type="InterPro" id="IPR035919">
    <property type="entry name" value="EAL_sf"/>
</dbReference>
<accession>A0ABW2K550</accession>
<evidence type="ECO:0000313" key="2">
    <source>
        <dbReference type="EMBL" id="MFC7321250.1"/>
    </source>
</evidence>
<dbReference type="CDD" id="cd01948">
    <property type="entry name" value="EAL"/>
    <property type="match status" value="1"/>
</dbReference>
<gene>
    <name evidence="2" type="ORF">ACFQMN_10185</name>
</gene>
<dbReference type="EMBL" id="JBHTBY010000008">
    <property type="protein sequence ID" value="MFC7321250.1"/>
    <property type="molecule type" value="Genomic_DNA"/>
</dbReference>
<dbReference type="InterPro" id="IPR050706">
    <property type="entry name" value="Cyclic-di-GMP_PDE-like"/>
</dbReference>
<dbReference type="Pfam" id="PF00563">
    <property type="entry name" value="EAL"/>
    <property type="match status" value="1"/>
</dbReference>
<keyword evidence="3" id="KW-1185">Reference proteome</keyword>
<dbReference type="SUPFAM" id="SSF141868">
    <property type="entry name" value="EAL domain-like"/>
    <property type="match status" value="1"/>
</dbReference>
<sequence length="237" mass="27311">MTSAEQLLNGRSFSHHFQPIYNLATWRKIGYEVLLRPACSLSPEEAFQLAEAEEKLYELDTLSIQKAVEYYNNEGYTSRNGMLFINVFPSTISNPLFLSFIEKLTTQFQQSQNLILELNESERIEDYIVLNKALQNIRKLGIKVAIDDFGKRYSDIASLVELKPDYVKLDRYLISNLEQSKEKQFIVNCIKKYCAEFHTKLIIEGIERPNELALAKYLGIPLAQGNVLSPPEDLNQY</sequence>
<organism evidence="2 3">
    <name type="scientific">Halobacillus campisalis</name>
    <dbReference type="NCBI Taxonomy" id="435909"/>
    <lineage>
        <taxon>Bacteria</taxon>
        <taxon>Bacillati</taxon>
        <taxon>Bacillota</taxon>
        <taxon>Bacilli</taxon>
        <taxon>Bacillales</taxon>
        <taxon>Bacillaceae</taxon>
        <taxon>Halobacillus</taxon>
    </lineage>
</organism>
<dbReference type="Gene3D" id="3.20.20.450">
    <property type="entry name" value="EAL domain"/>
    <property type="match status" value="1"/>
</dbReference>
<dbReference type="SMART" id="SM00052">
    <property type="entry name" value="EAL"/>
    <property type="match status" value="1"/>
</dbReference>
<dbReference type="InterPro" id="IPR001633">
    <property type="entry name" value="EAL_dom"/>
</dbReference>
<reference evidence="3" key="1">
    <citation type="journal article" date="2019" name="Int. J. Syst. Evol. Microbiol.">
        <title>The Global Catalogue of Microorganisms (GCM) 10K type strain sequencing project: providing services to taxonomists for standard genome sequencing and annotation.</title>
        <authorList>
            <consortium name="The Broad Institute Genomics Platform"/>
            <consortium name="The Broad Institute Genome Sequencing Center for Infectious Disease"/>
            <person name="Wu L."/>
            <person name="Ma J."/>
        </authorList>
    </citation>
    <scope>NUCLEOTIDE SEQUENCE [LARGE SCALE GENOMIC DNA]</scope>
    <source>
        <strain evidence="3">CCUG 73951</strain>
    </source>
</reference>
<dbReference type="RefSeq" id="WP_289216367.1">
    <property type="nucleotide sequence ID" value="NZ_JAPVRC010000006.1"/>
</dbReference>
<dbReference type="PANTHER" id="PTHR33121:SF76">
    <property type="entry name" value="SIGNALING PROTEIN"/>
    <property type="match status" value="1"/>
</dbReference>